<proteinExistence type="inferred from homology"/>
<dbReference type="InterPro" id="IPR029479">
    <property type="entry name" value="Nitroreductase"/>
</dbReference>
<evidence type="ECO:0000313" key="8">
    <source>
        <dbReference type="Proteomes" id="UP000001319"/>
    </source>
</evidence>
<gene>
    <name evidence="7" type="ordered locus">FMG_1345</name>
</gene>
<feature type="domain" description="Nitroreductase" evidence="6">
    <location>
        <begin position="104"/>
        <end position="180"/>
    </location>
</feature>
<name>B0S323_FINM2</name>
<evidence type="ECO:0000259" key="6">
    <source>
        <dbReference type="Pfam" id="PF00881"/>
    </source>
</evidence>
<dbReference type="InterPro" id="IPR000415">
    <property type="entry name" value="Nitroreductase-like"/>
</dbReference>
<dbReference type="EMBL" id="AP008971">
    <property type="protein sequence ID" value="BAG08763.1"/>
    <property type="molecule type" value="Genomic_DNA"/>
</dbReference>
<dbReference type="Gene3D" id="3.40.109.10">
    <property type="entry name" value="NADH Oxidase"/>
    <property type="match status" value="2"/>
</dbReference>
<dbReference type="PANTHER" id="PTHR43673">
    <property type="entry name" value="NAD(P)H NITROREDUCTASE YDGI-RELATED"/>
    <property type="match status" value="1"/>
</dbReference>
<dbReference type="Pfam" id="PF00881">
    <property type="entry name" value="Nitroreductase"/>
    <property type="match status" value="2"/>
</dbReference>
<evidence type="ECO:0000256" key="1">
    <source>
        <dbReference type="ARBA" id="ARBA00001917"/>
    </source>
</evidence>
<dbReference type="GO" id="GO:0016491">
    <property type="term" value="F:oxidoreductase activity"/>
    <property type="evidence" value="ECO:0007669"/>
    <property type="project" value="UniProtKB-KW"/>
</dbReference>
<dbReference type="HOGENOM" id="CLU_070764_7_1_9"/>
<dbReference type="CDD" id="cd20609">
    <property type="entry name" value="nitroreductase"/>
    <property type="match status" value="1"/>
</dbReference>
<accession>B0S323</accession>
<evidence type="ECO:0000256" key="2">
    <source>
        <dbReference type="ARBA" id="ARBA00007118"/>
    </source>
</evidence>
<keyword evidence="4" id="KW-0288">FMN</keyword>
<dbReference type="eggNOG" id="COG0778">
    <property type="taxonomic scope" value="Bacteria"/>
</dbReference>
<dbReference type="Proteomes" id="UP000001319">
    <property type="component" value="Chromosome"/>
</dbReference>
<keyword evidence="3" id="KW-0285">Flavoprotein</keyword>
<comment type="cofactor">
    <cofactor evidence="1">
        <name>FMN</name>
        <dbReference type="ChEBI" id="CHEBI:58210"/>
    </cofactor>
</comment>
<dbReference type="KEGG" id="fma:FMG_1345"/>
<dbReference type="PANTHER" id="PTHR43673:SF2">
    <property type="entry name" value="NITROREDUCTASE"/>
    <property type="match status" value="1"/>
</dbReference>
<sequence length="204" mass="23608">MRENVYWFFICQNITNKYKCGILLLDSKKFGRNNMDFEEVIKNRYSCKKYSDKKVEKEKLDKILEAGRLAPTAKNLQEYHIYVIQSEKNLKKVDEVTPCRYGASTVLLVTYDKTNVFTYPGGSRDSGIEDATIVATHMMLAAKNQGVESCWINFLDPDITHKKFRLPAKEEVLMMLDLGYPAEDCEINPLHDKRKDLSETVTFI</sequence>
<feature type="domain" description="Nitroreductase" evidence="6">
    <location>
        <begin position="41"/>
        <end position="95"/>
    </location>
</feature>
<keyword evidence="8" id="KW-1185">Reference proteome</keyword>
<dbReference type="SUPFAM" id="SSF55469">
    <property type="entry name" value="FMN-dependent nitroreductase-like"/>
    <property type="match status" value="1"/>
</dbReference>
<dbReference type="STRING" id="334413.FMG_1345"/>
<organism evidence="7 8">
    <name type="scientific">Finegoldia magna (strain ATCC 29328 / DSM 20472 / WAL 2508)</name>
    <name type="common">Peptostreptococcus magnus</name>
    <dbReference type="NCBI Taxonomy" id="334413"/>
    <lineage>
        <taxon>Bacteria</taxon>
        <taxon>Bacillati</taxon>
        <taxon>Bacillota</taxon>
        <taxon>Tissierellia</taxon>
        <taxon>Tissierellales</taxon>
        <taxon>Peptoniphilaceae</taxon>
        <taxon>Finegoldia</taxon>
    </lineage>
</organism>
<evidence type="ECO:0000256" key="5">
    <source>
        <dbReference type="ARBA" id="ARBA00023002"/>
    </source>
</evidence>
<keyword evidence="5" id="KW-0560">Oxidoreductase</keyword>
<reference evidence="7 8" key="1">
    <citation type="journal article" date="2008" name="DNA Res.">
        <title>Complete genome sequence of Finegoldia magna, an anaerobic opportunistic pathogen.</title>
        <authorList>
            <person name="Goto T."/>
            <person name="Yamashita A."/>
            <person name="Hirakawa H."/>
            <person name="Matsutani M."/>
            <person name="Todo K."/>
            <person name="Ohshima K."/>
            <person name="Toh H."/>
            <person name="Miyamoto K."/>
            <person name="Kuhara S."/>
            <person name="Hattori M."/>
            <person name="Shimizu T."/>
            <person name="Akimoto S."/>
        </authorList>
    </citation>
    <scope>NUCLEOTIDE SEQUENCE [LARGE SCALE GENOMIC DNA]</scope>
    <source>
        <strain evidence="8">ATCC 29328 / DSM 20472 / WAL 2508</strain>
    </source>
</reference>
<evidence type="ECO:0000313" key="7">
    <source>
        <dbReference type="EMBL" id="BAG08763.1"/>
    </source>
</evidence>
<dbReference type="AlphaFoldDB" id="B0S323"/>
<protein>
    <submittedName>
        <fullName evidence="7">Nitroreductase family protein</fullName>
    </submittedName>
</protein>
<evidence type="ECO:0000256" key="3">
    <source>
        <dbReference type="ARBA" id="ARBA00022630"/>
    </source>
</evidence>
<comment type="similarity">
    <text evidence="2">Belongs to the nitroreductase family.</text>
</comment>
<evidence type="ECO:0000256" key="4">
    <source>
        <dbReference type="ARBA" id="ARBA00022643"/>
    </source>
</evidence>